<evidence type="ECO:0000313" key="2">
    <source>
        <dbReference type="EMBL" id="MDT7839967.1"/>
    </source>
</evidence>
<keyword evidence="3" id="KW-1185">Reference proteome</keyword>
<evidence type="ECO:0008006" key="4">
    <source>
        <dbReference type="Google" id="ProtNLM"/>
    </source>
</evidence>
<dbReference type="RefSeq" id="WP_314198205.1">
    <property type="nucleotide sequence ID" value="NZ_JAVTLL010000002.1"/>
</dbReference>
<sequence length="125" mass="13065">MGHMAISGIQVRAAGNVDAEALGYVRAKIAAAFDRPGLPEVSGEVRVAHAAAQHVAQPWSAAAEIRVGDALLVVHAQEASAHELADRLQDRLRGRADRAAHRGEEARKAAAPPPWRGGPGTETDG</sequence>
<proteinExistence type="predicted"/>
<gene>
    <name evidence="2" type="ORF">RQC66_04420</name>
</gene>
<feature type="compositionally biased region" description="Basic and acidic residues" evidence="1">
    <location>
        <begin position="95"/>
        <end position="108"/>
    </location>
</feature>
<feature type="region of interest" description="Disordered" evidence="1">
    <location>
        <begin position="95"/>
        <end position="125"/>
    </location>
</feature>
<dbReference type="Proteomes" id="UP001257948">
    <property type="component" value="Unassembled WGS sequence"/>
</dbReference>
<evidence type="ECO:0000313" key="3">
    <source>
        <dbReference type="Proteomes" id="UP001257948"/>
    </source>
</evidence>
<organism evidence="2 3">
    <name type="scientific">Streptomyces justiciae</name>
    <dbReference type="NCBI Taxonomy" id="2780140"/>
    <lineage>
        <taxon>Bacteria</taxon>
        <taxon>Bacillati</taxon>
        <taxon>Actinomycetota</taxon>
        <taxon>Actinomycetes</taxon>
        <taxon>Kitasatosporales</taxon>
        <taxon>Streptomycetaceae</taxon>
        <taxon>Streptomyces</taxon>
    </lineage>
</organism>
<accession>A0ABU3LLE4</accession>
<protein>
    <recommendedName>
        <fullName evidence="4">Ribosome-associated translation inhibitor RaiA</fullName>
    </recommendedName>
</protein>
<reference evidence="3" key="1">
    <citation type="submission" date="2023-07" db="EMBL/GenBank/DDBJ databases">
        <title>Draft genome sequence of the endophytic actinobacterium Streptomyces justiciae WPN32, a potential antibiotic producer.</title>
        <authorList>
            <person name="Yasawong M."/>
            <person name="Pana W."/>
            <person name="Ganta P."/>
            <person name="Santapan N."/>
            <person name="Songngamsuk T."/>
            <person name="Phatcharaharikarn M."/>
            <person name="Kerdtoob S."/>
            <person name="Nantapong N."/>
        </authorList>
    </citation>
    <scope>NUCLEOTIDE SEQUENCE [LARGE SCALE GENOMIC DNA]</scope>
    <source>
        <strain evidence="3">WPN32</strain>
    </source>
</reference>
<evidence type="ECO:0000256" key="1">
    <source>
        <dbReference type="SAM" id="MobiDB-lite"/>
    </source>
</evidence>
<name>A0ABU3LLE4_9ACTN</name>
<dbReference type="EMBL" id="JAVTLL010000002">
    <property type="protein sequence ID" value="MDT7839967.1"/>
    <property type="molecule type" value="Genomic_DNA"/>
</dbReference>
<comment type="caution">
    <text evidence="2">The sequence shown here is derived from an EMBL/GenBank/DDBJ whole genome shotgun (WGS) entry which is preliminary data.</text>
</comment>